<sequence>RSAESLTALSDIPAALADLDEAEDLFGRNGATLGLARVHHIRGLALGKAGRLTEAIGQLDSALHLLADNRWSDDRISILERLAELHDRQNEPVRARELRVRALEECSRYDVPAIRKIATELTTKIGDDKTSPDTD</sequence>
<protein>
    <recommendedName>
        <fullName evidence="3">Transcriptional regulator</fullName>
    </recommendedName>
</protein>
<keyword evidence="2" id="KW-1185">Reference proteome</keyword>
<evidence type="ECO:0008006" key="3">
    <source>
        <dbReference type="Google" id="ProtNLM"/>
    </source>
</evidence>
<dbReference type="Proteomes" id="UP001597045">
    <property type="component" value="Unassembled WGS sequence"/>
</dbReference>
<reference evidence="2" key="1">
    <citation type="journal article" date="2019" name="Int. J. Syst. Evol. Microbiol.">
        <title>The Global Catalogue of Microorganisms (GCM) 10K type strain sequencing project: providing services to taxonomists for standard genome sequencing and annotation.</title>
        <authorList>
            <consortium name="The Broad Institute Genomics Platform"/>
            <consortium name="The Broad Institute Genome Sequencing Center for Infectious Disease"/>
            <person name="Wu L."/>
            <person name="Ma J."/>
        </authorList>
    </citation>
    <scope>NUCLEOTIDE SEQUENCE [LARGE SCALE GENOMIC DNA]</scope>
    <source>
        <strain evidence="2">JCM 31486</strain>
    </source>
</reference>
<comment type="caution">
    <text evidence="1">The sequence shown here is derived from an EMBL/GenBank/DDBJ whole genome shotgun (WGS) entry which is preliminary data.</text>
</comment>
<dbReference type="EMBL" id="JBHTIS010000865">
    <property type="protein sequence ID" value="MFD1046964.1"/>
    <property type="molecule type" value="Genomic_DNA"/>
</dbReference>
<feature type="non-terminal residue" evidence="1">
    <location>
        <position position="1"/>
    </location>
</feature>
<dbReference type="SUPFAM" id="SSF48452">
    <property type="entry name" value="TPR-like"/>
    <property type="match status" value="1"/>
</dbReference>
<dbReference type="Gene3D" id="1.25.40.10">
    <property type="entry name" value="Tetratricopeptide repeat domain"/>
    <property type="match status" value="1"/>
</dbReference>
<accession>A0ABW3MBI8</accession>
<evidence type="ECO:0000313" key="2">
    <source>
        <dbReference type="Proteomes" id="UP001597045"/>
    </source>
</evidence>
<evidence type="ECO:0000313" key="1">
    <source>
        <dbReference type="EMBL" id="MFD1046964.1"/>
    </source>
</evidence>
<dbReference type="InterPro" id="IPR011990">
    <property type="entry name" value="TPR-like_helical_dom_sf"/>
</dbReference>
<name>A0ABW3MBI8_9PSEU</name>
<proteinExistence type="predicted"/>
<organism evidence="1 2">
    <name type="scientific">Kibdelosporangium lantanae</name>
    <dbReference type="NCBI Taxonomy" id="1497396"/>
    <lineage>
        <taxon>Bacteria</taxon>
        <taxon>Bacillati</taxon>
        <taxon>Actinomycetota</taxon>
        <taxon>Actinomycetes</taxon>
        <taxon>Pseudonocardiales</taxon>
        <taxon>Pseudonocardiaceae</taxon>
        <taxon>Kibdelosporangium</taxon>
    </lineage>
</organism>
<gene>
    <name evidence="1" type="ORF">ACFQ1S_16135</name>
</gene>